<gene>
    <name evidence="2" type="ORF">EYF80_058113</name>
</gene>
<dbReference type="AlphaFoldDB" id="A0A4Z2ESE2"/>
<comment type="caution">
    <text evidence="2">The sequence shown here is derived from an EMBL/GenBank/DDBJ whole genome shotgun (WGS) entry which is preliminary data.</text>
</comment>
<keyword evidence="3" id="KW-1185">Reference proteome</keyword>
<sequence length="151" mass="17004">MSPHQEECHAPPTERSPPVTCHSPPVSTRQNPGPQRTTTSGTEPKGSQSENVIFSTSGGHAVLHFLIGLRRLEKRKTHEADESYVTPRVGERSAERLRYAEPAEQVYTTTWRRPALRDGFTSRLVSSRAALSLLTTRGRLLWLYRSLCFMC</sequence>
<feature type="compositionally biased region" description="Polar residues" evidence="1">
    <location>
        <begin position="25"/>
        <end position="52"/>
    </location>
</feature>
<reference evidence="2 3" key="1">
    <citation type="submission" date="2019-03" db="EMBL/GenBank/DDBJ databases">
        <title>First draft genome of Liparis tanakae, snailfish: a comprehensive survey of snailfish specific genes.</title>
        <authorList>
            <person name="Kim W."/>
            <person name="Song I."/>
            <person name="Jeong J.-H."/>
            <person name="Kim D."/>
            <person name="Kim S."/>
            <person name="Ryu S."/>
            <person name="Song J.Y."/>
            <person name="Lee S.K."/>
        </authorList>
    </citation>
    <scope>NUCLEOTIDE SEQUENCE [LARGE SCALE GENOMIC DNA]</scope>
    <source>
        <tissue evidence="2">Muscle</tissue>
    </source>
</reference>
<name>A0A4Z2ESE2_9TELE</name>
<evidence type="ECO:0000313" key="2">
    <source>
        <dbReference type="EMBL" id="TNN31729.1"/>
    </source>
</evidence>
<feature type="region of interest" description="Disordered" evidence="1">
    <location>
        <begin position="1"/>
        <end position="52"/>
    </location>
</feature>
<protein>
    <submittedName>
        <fullName evidence="2">Uncharacterized protein</fullName>
    </submittedName>
</protein>
<accession>A0A4Z2ESE2</accession>
<dbReference type="Proteomes" id="UP000314294">
    <property type="component" value="Unassembled WGS sequence"/>
</dbReference>
<evidence type="ECO:0000313" key="3">
    <source>
        <dbReference type="Proteomes" id="UP000314294"/>
    </source>
</evidence>
<dbReference type="EMBL" id="SRLO01003201">
    <property type="protein sequence ID" value="TNN31729.1"/>
    <property type="molecule type" value="Genomic_DNA"/>
</dbReference>
<proteinExistence type="predicted"/>
<evidence type="ECO:0000256" key="1">
    <source>
        <dbReference type="SAM" id="MobiDB-lite"/>
    </source>
</evidence>
<organism evidence="2 3">
    <name type="scientific">Liparis tanakae</name>
    <name type="common">Tanaka's snailfish</name>
    <dbReference type="NCBI Taxonomy" id="230148"/>
    <lineage>
        <taxon>Eukaryota</taxon>
        <taxon>Metazoa</taxon>
        <taxon>Chordata</taxon>
        <taxon>Craniata</taxon>
        <taxon>Vertebrata</taxon>
        <taxon>Euteleostomi</taxon>
        <taxon>Actinopterygii</taxon>
        <taxon>Neopterygii</taxon>
        <taxon>Teleostei</taxon>
        <taxon>Neoteleostei</taxon>
        <taxon>Acanthomorphata</taxon>
        <taxon>Eupercaria</taxon>
        <taxon>Perciformes</taxon>
        <taxon>Cottioidei</taxon>
        <taxon>Cottales</taxon>
        <taxon>Liparidae</taxon>
        <taxon>Liparis</taxon>
    </lineage>
</organism>